<dbReference type="AlphaFoldDB" id="A9AUK1"/>
<name>A9AUK1_HERA2</name>
<dbReference type="HOGENOM" id="CLU_070456_1_1_0"/>
<dbReference type="InterPro" id="IPR012223">
    <property type="entry name" value="TEII"/>
</dbReference>
<organism evidence="3 4">
    <name type="scientific">Herpetosiphon aurantiacus (strain ATCC 23779 / DSM 785 / 114-95)</name>
    <dbReference type="NCBI Taxonomy" id="316274"/>
    <lineage>
        <taxon>Bacteria</taxon>
        <taxon>Bacillati</taxon>
        <taxon>Chloroflexota</taxon>
        <taxon>Chloroflexia</taxon>
        <taxon>Herpetosiphonales</taxon>
        <taxon>Herpetosiphonaceae</taxon>
        <taxon>Herpetosiphon</taxon>
    </lineage>
</organism>
<evidence type="ECO:0000259" key="2">
    <source>
        <dbReference type="Pfam" id="PF00975"/>
    </source>
</evidence>
<dbReference type="InterPro" id="IPR001031">
    <property type="entry name" value="Thioesterase"/>
</dbReference>
<evidence type="ECO:0000256" key="1">
    <source>
        <dbReference type="ARBA" id="ARBA00007169"/>
    </source>
</evidence>
<proteinExistence type="inferred from homology"/>
<dbReference type="FunCoup" id="A9AUK1">
    <property type="interactions" value="52"/>
</dbReference>
<sequence length="250" mass="28198">MSSPWFISVKRQTQPAIRLFCLPFAGGTAATYRSWANYLPASIELVPVELPGRGMRFSEPLFVASQPLIAALAEAMQPYLAQPYLFFGHSMGALLSFELTRWLATHYQSQPQQLFVSGHRAPHLAAADTTTHQLSDPDLLQKVRTIDGTPKEVLEQHELMQLMLPILRADFTICDTYQFQPAQPLNVAISAFGGFQDPMVKRHDIAAWREHTTAEFQMHMFPGGHFFLQTAQAAFFKTLSHELNQILVRL</sequence>
<dbReference type="BioCyc" id="HAUR316274:GHYA-1914-MONOMER"/>
<comment type="similarity">
    <text evidence="1">Belongs to the thioesterase family.</text>
</comment>
<dbReference type="EC" id="3.1.2.14" evidence="3"/>
<dbReference type="InterPro" id="IPR029058">
    <property type="entry name" value="AB_hydrolase_fold"/>
</dbReference>
<dbReference type="Gene3D" id="3.40.50.1820">
    <property type="entry name" value="alpha/beta hydrolase"/>
    <property type="match status" value="1"/>
</dbReference>
<dbReference type="eggNOG" id="COG3208">
    <property type="taxonomic scope" value="Bacteria"/>
</dbReference>
<gene>
    <name evidence="3" type="ordered locus">Haur_1885</name>
</gene>
<dbReference type="Pfam" id="PF00975">
    <property type="entry name" value="Thioesterase"/>
    <property type="match status" value="1"/>
</dbReference>
<dbReference type="PANTHER" id="PTHR11487:SF0">
    <property type="entry name" value="S-ACYL FATTY ACID SYNTHASE THIOESTERASE, MEDIUM CHAIN"/>
    <property type="match status" value="1"/>
</dbReference>
<keyword evidence="4" id="KW-1185">Reference proteome</keyword>
<evidence type="ECO:0000313" key="4">
    <source>
        <dbReference type="Proteomes" id="UP000000787"/>
    </source>
</evidence>
<dbReference type="Proteomes" id="UP000000787">
    <property type="component" value="Chromosome"/>
</dbReference>
<dbReference type="GO" id="GO:0016297">
    <property type="term" value="F:fatty acyl-[ACP] hydrolase activity"/>
    <property type="evidence" value="ECO:0007669"/>
    <property type="project" value="UniProtKB-EC"/>
</dbReference>
<reference evidence="3 4" key="1">
    <citation type="journal article" date="2011" name="Stand. Genomic Sci.">
        <title>Complete genome sequence of the filamentous gliding predatory bacterium Herpetosiphon aurantiacus type strain (114-95(T)).</title>
        <authorList>
            <person name="Kiss H."/>
            <person name="Nett M."/>
            <person name="Domin N."/>
            <person name="Martin K."/>
            <person name="Maresca J.A."/>
            <person name="Copeland A."/>
            <person name="Lapidus A."/>
            <person name="Lucas S."/>
            <person name="Berry K.W."/>
            <person name="Glavina Del Rio T."/>
            <person name="Dalin E."/>
            <person name="Tice H."/>
            <person name="Pitluck S."/>
            <person name="Richardson P."/>
            <person name="Bruce D."/>
            <person name="Goodwin L."/>
            <person name="Han C."/>
            <person name="Detter J.C."/>
            <person name="Schmutz J."/>
            <person name="Brettin T."/>
            <person name="Land M."/>
            <person name="Hauser L."/>
            <person name="Kyrpides N.C."/>
            <person name="Ivanova N."/>
            <person name="Goker M."/>
            <person name="Woyke T."/>
            <person name="Klenk H.P."/>
            <person name="Bryant D.A."/>
        </authorList>
    </citation>
    <scope>NUCLEOTIDE SEQUENCE [LARGE SCALE GENOMIC DNA]</scope>
    <source>
        <strain evidence="4">ATCC 23779 / DSM 785 / 114-95</strain>
    </source>
</reference>
<dbReference type="STRING" id="316274.Haur_1885"/>
<dbReference type="GO" id="GO:0008610">
    <property type="term" value="P:lipid biosynthetic process"/>
    <property type="evidence" value="ECO:0007669"/>
    <property type="project" value="TreeGrafter"/>
</dbReference>
<protein>
    <submittedName>
        <fullName evidence="3">Oleoyl-(Acyl-carrier-protein) hydrolase</fullName>
        <ecNumber evidence="3">3.1.2.14</ecNumber>
    </submittedName>
</protein>
<dbReference type="InParanoid" id="A9AUK1"/>
<keyword evidence="3" id="KW-0378">Hydrolase</keyword>
<dbReference type="SUPFAM" id="SSF53474">
    <property type="entry name" value="alpha/beta-Hydrolases"/>
    <property type="match status" value="1"/>
</dbReference>
<dbReference type="PANTHER" id="PTHR11487">
    <property type="entry name" value="THIOESTERASE"/>
    <property type="match status" value="1"/>
</dbReference>
<feature type="domain" description="Thioesterase" evidence="2">
    <location>
        <begin position="18"/>
        <end position="241"/>
    </location>
</feature>
<accession>A9AUK1</accession>
<evidence type="ECO:0000313" key="3">
    <source>
        <dbReference type="EMBL" id="ABX04528.1"/>
    </source>
</evidence>
<dbReference type="KEGG" id="hau:Haur_1885"/>
<dbReference type="EMBL" id="CP000875">
    <property type="protein sequence ID" value="ABX04528.1"/>
    <property type="molecule type" value="Genomic_DNA"/>
</dbReference>